<dbReference type="Pfam" id="PF13541">
    <property type="entry name" value="ChlI"/>
    <property type="match status" value="1"/>
</dbReference>
<dbReference type="Pfam" id="PF13335">
    <property type="entry name" value="Mg_chelatase_C"/>
    <property type="match status" value="1"/>
</dbReference>
<dbReference type="Gene3D" id="3.40.50.300">
    <property type="entry name" value="P-loop containing nucleotide triphosphate hydrolases"/>
    <property type="match status" value="1"/>
</dbReference>
<dbReference type="EMBL" id="JACXWD010000015">
    <property type="protein sequence ID" value="MBD3867722.1"/>
    <property type="molecule type" value="Genomic_DNA"/>
</dbReference>
<dbReference type="InterPro" id="IPR025158">
    <property type="entry name" value="Mg_chelat-rel_C"/>
</dbReference>
<dbReference type="GO" id="GO:0005524">
    <property type="term" value="F:ATP binding"/>
    <property type="evidence" value="ECO:0007669"/>
    <property type="project" value="UniProtKB-KW"/>
</dbReference>
<dbReference type="PANTHER" id="PTHR32039:SF7">
    <property type="entry name" value="COMPETENCE PROTEIN COMM"/>
    <property type="match status" value="1"/>
</dbReference>
<accession>A0A8J7CCP0</accession>
<dbReference type="InterPro" id="IPR004482">
    <property type="entry name" value="Mg_chelat-rel"/>
</dbReference>
<organism evidence="5 6">
    <name type="scientific">Candidatus Polarisedimenticola svalbardensis</name>
    <dbReference type="NCBI Taxonomy" id="2886004"/>
    <lineage>
        <taxon>Bacteria</taxon>
        <taxon>Pseudomonadati</taxon>
        <taxon>Acidobacteriota</taxon>
        <taxon>Candidatus Polarisedimenticolia</taxon>
        <taxon>Candidatus Polarisedimenticolales</taxon>
        <taxon>Candidatus Polarisedimenticolaceae</taxon>
        <taxon>Candidatus Polarisedimenticola</taxon>
    </lineage>
</organism>
<dbReference type="SUPFAM" id="SSF52540">
    <property type="entry name" value="P-loop containing nucleoside triphosphate hydrolases"/>
    <property type="match status" value="1"/>
</dbReference>
<dbReference type="NCBIfam" id="TIGR00368">
    <property type="entry name" value="YifB family Mg chelatase-like AAA ATPase"/>
    <property type="match status" value="1"/>
</dbReference>
<dbReference type="InterPro" id="IPR000523">
    <property type="entry name" value="Mg_chelatse_chII-like_cat_dom"/>
</dbReference>
<keyword evidence="3" id="KW-0067">ATP-binding</keyword>
<dbReference type="Proteomes" id="UP000648239">
    <property type="component" value="Unassembled WGS sequence"/>
</dbReference>
<dbReference type="SMART" id="SM00382">
    <property type="entry name" value="AAA"/>
    <property type="match status" value="1"/>
</dbReference>
<dbReference type="SUPFAM" id="SSF54211">
    <property type="entry name" value="Ribosomal protein S5 domain 2-like"/>
    <property type="match status" value="1"/>
</dbReference>
<reference evidence="5 6" key="1">
    <citation type="submission" date="2020-08" db="EMBL/GenBank/DDBJ databases">
        <title>Acidobacteriota in marine sediments use diverse sulfur dissimilation pathways.</title>
        <authorList>
            <person name="Wasmund K."/>
        </authorList>
    </citation>
    <scope>NUCLEOTIDE SEQUENCE [LARGE SCALE GENOMIC DNA]</scope>
    <source>
        <strain evidence="5">MAG AM4</strain>
    </source>
</reference>
<dbReference type="InterPro" id="IPR003593">
    <property type="entry name" value="AAA+_ATPase"/>
</dbReference>
<evidence type="ECO:0000256" key="2">
    <source>
        <dbReference type="ARBA" id="ARBA00022741"/>
    </source>
</evidence>
<evidence type="ECO:0000259" key="4">
    <source>
        <dbReference type="PROSITE" id="PS50051"/>
    </source>
</evidence>
<feature type="domain" description="MCM C-terminal AAA(+) ATPase" evidence="4">
    <location>
        <begin position="291"/>
        <end position="390"/>
    </location>
</feature>
<gene>
    <name evidence="5" type="ORF">IFK94_06330</name>
</gene>
<evidence type="ECO:0000313" key="6">
    <source>
        <dbReference type="Proteomes" id="UP000648239"/>
    </source>
</evidence>
<evidence type="ECO:0000256" key="3">
    <source>
        <dbReference type="ARBA" id="ARBA00022840"/>
    </source>
</evidence>
<dbReference type="PANTHER" id="PTHR32039">
    <property type="entry name" value="MAGNESIUM-CHELATASE SUBUNIT CHLI"/>
    <property type="match status" value="1"/>
</dbReference>
<proteinExistence type="inferred from homology"/>
<dbReference type="InterPro" id="IPR027417">
    <property type="entry name" value="P-loop_NTPase"/>
</dbReference>
<dbReference type="PROSITE" id="PS50051">
    <property type="entry name" value="MCM_2"/>
    <property type="match status" value="1"/>
</dbReference>
<evidence type="ECO:0000256" key="1">
    <source>
        <dbReference type="ARBA" id="ARBA00006354"/>
    </source>
</evidence>
<comment type="similarity">
    <text evidence="1">Belongs to the Mg-chelatase subunits D/I family. ComM subfamily.</text>
</comment>
<dbReference type="Pfam" id="PF01078">
    <property type="entry name" value="Mg_chelatase"/>
    <property type="match status" value="1"/>
</dbReference>
<dbReference type="AlphaFoldDB" id="A0A8J7CCP0"/>
<keyword evidence="2" id="KW-0547">Nucleotide-binding</keyword>
<dbReference type="InterPro" id="IPR045006">
    <property type="entry name" value="CHLI-like"/>
</dbReference>
<protein>
    <submittedName>
        <fullName evidence="5">YifB family Mg chelatase-like AAA ATPase</fullName>
    </submittedName>
</protein>
<sequence length="506" mass="53200">MLGRATGIDLYGIEATLIEVEADLGGGLPVITTVGLPDPAVREGVDRIRSAIRHAGFVLPQRRVVVNLAPAGMRKQGAALDLPVAVAILAADGQISPPGPPGTVMVGELGLDGTLRPVRGVISAAMAARDEGRVRIIVPEANAAEAALVDGVEVFSASSLAEVAALGEPGAARPVRADIRTLLEGTDGLQAGADLADVRGQAFARRALEVAAAGGHNLLLVGPPGAGKTMLARRMPGILPRLGPEEALEVTRVYSAAGLGTSLVTRRPFRAPHHGISPAGLAGGGTRPRPGEVSLATHGVLFLDELPEFRRDVLEGLRQPLEDRVISITRVSGTAVLPAHFALVAAMNPCPCGYHGAASRRCNCTPNEVRRYRGRVSGPLLDRFDLVVEVPAVDLAITPQVPSGESSREVRSRVEKARLIQRRRFSGGELAGTNADMDTRDLERFAPLENRALDLLRQAGASGRLSARGFCRVLRVARTLADLAAREEVGPDELMEALMFRQGGAH</sequence>
<evidence type="ECO:0000313" key="5">
    <source>
        <dbReference type="EMBL" id="MBD3867722.1"/>
    </source>
</evidence>
<comment type="caution">
    <text evidence="5">The sequence shown here is derived from an EMBL/GenBank/DDBJ whole genome shotgun (WGS) entry which is preliminary data.</text>
</comment>
<dbReference type="InterPro" id="IPR001208">
    <property type="entry name" value="MCM_dom"/>
</dbReference>
<dbReference type="InterPro" id="IPR020568">
    <property type="entry name" value="Ribosomal_Su5_D2-typ_SF"/>
</dbReference>
<name>A0A8J7CCP0_9BACT</name>
<dbReference type="Gene3D" id="3.30.230.10">
    <property type="match status" value="1"/>
</dbReference>
<dbReference type="GO" id="GO:0003677">
    <property type="term" value="F:DNA binding"/>
    <property type="evidence" value="ECO:0007669"/>
    <property type="project" value="InterPro"/>
</dbReference>
<dbReference type="PRINTS" id="PR01657">
    <property type="entry name" value="MCMFAMILY"/>
</dbReference>
<dbReference type="InterPro" id="IPR014721">
    <property type="entry name" value="Ribsml_uS5_D2-typ_fold_subgr"/>
</dbReference>